<dbReference type="PROSITE" id="PS51257">
    <property type="entry name" value="PROKAR_LIPOPROTEIN"/>
    <property type="match status" value="1"/>
</dbReference>
<feature type="chain" id="PRO_5006026126" description="Lipocalin-like domain-containing protein" evidence="1">
    <location>
        <begin position="22"/>
        <end position="179"/>
    </location>
</feature>
<dbReference type="Proteomes" id="UP000050280">
    <property type="component" value="Unassembled WGS sequence"/>
</dbReference>
<name>A0A0N8H4H3_9FLAO</name>
<sequence>MKTIKSNLARTFLAGILMATAISCSSDEDEVEQPEPQVDISYRVQVTKIKATDTSGEGNADNVELEIFGELSSSLTIGTTVDTRILWSADLENLISVGQNDTQLTGTTTFTVTEDELSTSSITCSGDLDENDGGGNIQNQGQESSTFSLANITDTQDIDLTFSEPAGQTVVVTFVVTRL</sequence>
<reference evidence="2 3" key="1">
    <citation type="submission" date="2015-09" db="EMBL/GenBank/DDBJ databases">
        <title>Genome sequence of the marine flavobacterium Croceitalea dokdonensis DOKDO 023 that contains proton- and sodium-pumping rhodopsins.</title>
        <authorList>
            <person name="Kwon S.-K."/>
            <person name="Lee H.K."/>
            <person name="Kwak M.-J."/>
            <person name="Kim J.F."/>
        </authorList>
    </citation>
    <scope>NUCLEOTIDE SEQUENCE [LARGE SCALE GENOMIC DNA]</scope>
    <source>
        <strain evidence="2 3">DOKDO 023</strain>
    </source>
</reference>
<dbReference type="STRING" id="1300341.I595_275"/>
<accession>A0A0N8H4H3</accession>
<dbReference type="OrthoDB" id="1446486at2"/>
<feature type="signal peptide" evidence="1">
    <location>
        <begin position="1"/>
        <end position="21"/>
    </location>
</feature>
<gene>
    <name evidence="2" type="ORF">I595_275</name>
</gene>
<evidence type="ECO:0000313" key="3">
    <source>
        <dbReference type="Proteomes" id="UP000050280"/>
    </source>
</evidence>
<comment type="caution">
    <text evidence="2">The sequence shown here is derived from an EMBL/GenBank/DDBJ whole genome shotgun (WGS) entry which is preliminary data.</text>
</comment>
<dbReference type="RefSeq" id="WP_054557576.1">
    <property type="nucleotide sequence ID" value="NZ_LDJX01000001.1"/>
</dbReference>
<evidence type="ECO:0000313" key="2">
    <source>
        <dbReference type="EMBL" id="KPM33372.1"/>
    </source>
</evidence>
<dbReference type="EMBL" id="LDJX01000001">
    <property type="protein sequence ID" value="KPM33372.1"/>
    <property type="molecule type" value="Genomic_DNA"/>
</dbReference>
<protein>
    <recommendedName>
        <fullName evidence="4">Lipocalin-like domain-containing protein</fullName>
    </recommendedName>
</protein>
<keyword evidence="1" id="KW-0732">Signal</keyword>
<proteinExistence type="predicted"/>
<organism evidence="2 3">
    <name type="scientific">Croceitalea dokdonensis DOKDO 023</name>
    <dbReference type="NCBI Taxonomy" id="1300341"/>
    <lineage>
        <taxon>Bacteria</taxon>
        <taxon>Pseudomonadati</taxon>
        <taxon>Bacteroidota</taxon>
        <taxon>Flavobacteriia</taxon>
        <taxon>Flavobacteriales</taxon>
        <taxon>Flavobacteriaceae</taxon>
        <taxon>Croceitalea</taxon>
    </lineage>
</organism>
<evidence type="ECO:0008006" key="4">
    <source>
        <dbReference type="Google" id="ProtNLM"/>
    </source>
</evidence>
<keyword evidence="3" id="KW-1185">Reference proteome</keyword>
<evidence type="ECO:0000256" key="1">
    <source>
        <dbReference type="SAM" id="SignalP"/>
    </source>
</evidence>
<dbReference type="AlphaFoldDB" id="A0A0N8H4H3"/>